<proteinExistence type="predicted"/>
<dbReference type="RefSeq" id="WP_123352712.1">
    <property type="nucleotide sequence ID" value="NZ_CP027432.2"/>
</dbReference>
<organism evidence="2 3">
    <name type="scientific">Caminibacter pacificus</name>
    <dbReference type="NCBI Taxonomy" id="1424653"/>
    <lineage>
        <taxon>Bacteria</taxon>
        <taxon>Pseudomonadati</taxon>
        <taxon>Campylobacterota</taxon>
        <taxon>Epsilonproteobacteria</taxon>
        <taxon>Nautiliales</taxon>
        <taxon>Nautiliaceae</taxon>
        <taxon>Caminibacter</taxon>
    </lineage>
</organism>
<reference evidence="1" key="3">
    <citation type="submission" date="2019-06" db="EMBL/GenBank/DDBJ databases">
        <title>A comparative analysis of the Nautiliaceae.</title>
        <authorList>
            <person name="Grosche A."/>
            <person name="Smedile F."/>
            <person name="Vetriani C."/>
        </authorList>
    </citation>
    <scope>NUCLEOTIDE SEQUENCE</scope>
    <source>
        <strain evidence="1">TB6</strain>
    </source>
</reference>
<gene>
    <name evidence="1" type="ORF">C6V80_07360</name>
    <name evidence="2" type="ORF">EDC58_1317</name>
</gene>
<dbReference type="EMBL" id="CP027432">
    <property type="protein sequence ID" value="QCI28789.1"/>
    <property type="molecule type" value="Genomic_DNA"/>
</dbReference>
<dbReference type="Proteomes" id="UP000298805">
    <property type="component" value="Chromosome"/>
</dbReference>
<reference evidence="2 3" key="2">
    <citation type="submission" date="2018-11" db="EMBL/GenBank/DDBJ databases">
        <title>Genomic Encyclopedia of Type Strains, Phase IV (KMG-IV): sequencing the most valuable type-strain genomes for metagenomic binning, comparative biology and taxonomic classification.</title>
        <authorList>
            <person name="Goeker M."/>
        </authorList>
    </citation>
    <scope>NUCLEOTIDE SEQUENCE [LARGE SCALE GENOMIC DNA]</scope>
    <source>
        <strain evidence="2 3">DSM 27783</strain>
    </source>
</reference>
<dbReference type="AlphaFoldDB" id="A0AAJ4UXL9"/>
<evidence type="ECO:0000313" key="3">
    <source>
        <dbReference type="Proteomes" id="UP000272781"/>
    </source>
</evidence>
<evidence type="ECO:0000313" key="2">
    <source>
        <dbReference type="EMBL" id="ROR39377.1"/>
    </source>
</evidence>
<keyword evidence="4" id="KW-1185">Reference proteome</keyword>
<dbReference type="EMBL" id="RJVK01000003">
    <property type="protein sequence ID" value="ROR39377.1"/>
    <property type="molecule type" value="Genomic_DNA"/>
</dbReference>
<name>A0AAJ4UXL9_9BACT</name>
<sequence length="139" mass="16141">MLILEAPFHNETFYFAKTIEDIKNSPSNATLIFEYCDSSLEVYSFCHRNDLPYGVIISSIKELIFVSSLNAKYVFTDIVENAKKFQEVAEEYLLDTKIIYLADSLDEIEKIAPLGIDGIKVKEKRWQELRSHQPKRRLS</sequence>
<evidence type="ECO:0000313" key="4">
    <source>
        <dbReference type="Proteomes" id="UP000298805"/>
    </source>
</evidence>
<reference evidence="4" key="1">
    <citation type="submission" date="2018-03" db="EMBL/GenBank/DDBJ databases">
        <title>A comparative analysis of the Nautiliaceae.</title>
        <authorList>
            <person name="Grosche A."/>
            <person name="Smedile F."/>
            <person name="Vetriani C."/>
        </authorList>
    </citation>
    <scope>NUCLEOTIDE SEQUENCE [LARGE SCALE GENOMIC DNA]</scope>
    <source>
        <strain evidence="4">TB6</strain>
    </source>
</reference>
<evidence type="ECO:0000313" key="1">
    <source>
        <dbReference type="EMBL" id="QCI28789.1"/>
    </source>
</evidence>
<accession>A0AAJ4UXL9</accession>
<dbReference type="Proteomes" id="UP000272781">
    <property type="component" value="Unassembled WGS sequence"/>
</dbReference>
<protein>
    <submittedName>
        <fullName evidence="2">Uncharacterized protein</fullName>
    </submittedName>
</protein>